<dbReference type="AlphaFoldDB" id="W4PF31"/>
<reference evidence="2" key="1">
    <citation type="journal article" date="2014" name="Genome">
        <title>Draft Genome Sequences of Three Strains of Bacteroides pyogenes Isolated from a Cat and Swine.</title>
        <authorList>
            <person name="Sakamoto M."/>
            <person name="Oshima K."/>
            <person name="Suda W."/>
            <person name="Kitamura K."/>
            <person name="Iida T."/>
            <person name="Hattori M."/>
            <person name="Ohkuma M."/>
        </authorList>
    </citation>
    <scope>NUCLEOTIDE SEQUENCE [LARGE SCALE GENOMIC DNA]</scope>
    <source>
        <strain evidence="2">JCM 6294</strain>
    </source>
</reference>
<evidence type="ECO:0000313" key="1">
    <source>
        <dbReference type="EMBL" id="GAE17784.1"/>
    </source>
</evidence>
<dbReference type="InterPro" id="IPR053738">
    <property type="entry name" value="Lambda_capsid_assembly"/>
</dbReference>
<dbReference type="Proteomes" id="UP000018842">
    <property type="component" value="Unassembled WGS sequence"/>
</dbReference>
<proteinExistence type="predicted"/>
<dbReference type="eggNOG" id="ENOG5030MX0">
    <property type="taxonomic scope" value="Bacteria"/>
</dbReference>
<organism evidence="1 2">
    <name type="scientific">Bacteroides pyogenes DSM 20611 = JCM 6294</name>
    <dbReference type="NCBI Taxonomy" id="1121100"/>
    <lineage>
        <taxon>Bacteria</taxon>
        <taxon>Pseudomonadati</taxon>
        <taxon>Bacteroidota</taxon>
        <taxon>Bacteroidia</taxon>
        <taxon>Bacteroidales</taxon>
        <taxon>Bacteroidaceae</taxon>
        <taxon>Bacteroides</taxon>
    </lineage>
</organism>
<dbReference type="Gene3D" id="3.90.1690.10">
    <property type="entry name" value="phage-related protein like domain"/>
    <property type="match status" value="1"/>
</dbReference>
<dbReference type="STRING" id="1121100.GCA_000428105_02045"/>
<dbReference type="Pfam" id="PF03864">
    <property type="entry name" value="Phage_cap_E"/>
    <property type="match status" value="1"/>
</dbReference>
<dbReference type="InterPro" id="IPR005564">
    <property type="entry name" value="Major_capsid_GpE"/>
</dbReference>
<accession>W4PF31</accession>
<dbReference type="EMBL" id="BAIR01000003">
    <property type="protein sequence ID" value="GAE17784.1"/>
    <property type="molecule type" value="Genomic_DNA"/>
</dbReference>
<name>W4PF31_9BACE</name>
<protein>
    <submittedName>
        <fullName evidence="1">Uncharacterized protein</fullName>
    </submittedName>
</protein>
<dbReference type="RefSeq" id="WP_027325383.1">
    <property type="nucleotide sequence ID" value="NZ_ATZH01000029.1"/>
</dbReference>
<sequence length="397" mass="44959">MNTLPIDLYKIIENGLGGDTWQEFIDRYNEKYDLVQIDGFEFDAPKLDYTFSQLITSLGVKTLPAYVDPESPGYEAALGELEGKTGNIPTQKKFYRLNRVTVRQQLQLLQRVGISAFTEEMQNVFLKLIDEGSDGLIGAYFNSLTHQRMRIVSTGKFTIDTDNNPRGLKGITIDFNVPADHYQTLDGTKRWWTSDDHVPSKQGSASDPIEDVKSRVKEIRRKYHYLGKIRMEIAQDLWDDLMTHTAVLKRIGHYLYPNVTDDNTVTANAKNEDEDRLKAIFKKLVKVDEIVPRDSYAFVDKPGKDTEGQPDLITSQVENFKATNIAFIPIGQIGTIQGVEPLTLGYEPDKVASFNEGRLKLTQRANPETHSIYIESEAAQLCVPTMPQYMFISTVTA</sequence>
<evidence type="ECO:0000313" key="2">
    <source>
        <dbReference type="Proteomes" id="UP000018842"/>
    </source>
</evidence>
<comment type="caution">
    <text evidence="1">The sequence shown here is derived from an EMBL/GenBank/DDBJ whole genome shotgun (WGS) entry which is preliminary data.</text>
</comment>
<gene>
    <name evidence="1" type="ORF">JCM6294_579</name>
</gene>